<feature type="region of interest" description="Disordered" evidence="1">
    <location>
        <begin position="498"/>
        <end position="520"/>
    </location>
</feature>
<protein>
    <recommendedName>
        <fullName evidence="3">DUF4832 domain-containing protein</fullName>
    </recommendedName>
</protein>
<dbReference type="OrthoDB" id="9760654at2"/>
<keyword evidence="2" id="KW-0472">Membrane</keyword>
<gene>
    <name evidence="4" type="ORF">NCTC10951_02322</name>
</gene>
<dbReference type="InterPro" id="IPR032267">
    <property type="entry name" value="DUF4832"/>
</dbReference>
<accession>A0A448PN62</accession>
<sequence length="520" mass="55755">MIESQNGDSPSATSEARASRAAQESHTPGGGATLPRSLSRQMLGRLRKGRRPRLGALIVALVAVVSLATGFRACNCSRAWTEVSAGATPEANPLKGMMPFAPSDASYSPGLPETAPPYTMEWLTLPVSDVVTGPGSYSWDRLEAHLNAIAARGHQAVLRFYVDYPGRTSGMPAYLLSSQAVPTHEYTVNGNAPGQSLAPDYNDPEMMSMLTGFISTLGQQYDGDPRLAFITHGLVGFWGEGHTFPMDGKVSGENPSGENWMPSTANQNTLIDTWDGAFQVTPTLARYPSAETAKRGVGYHDDSFGYATMDTADWHFLPLLKKAKADQAWQQYPIGGEVYPGIQECSVRNPGSCMASGSNGGTVDMAASIKATHASWLVDNWAFTTTLSGAERERAVQTSAETGYDLSVARWRMRNGKIEVQIANNGVAPFYYNWSVEAVAINTSSGAEVGRTTLSGDLRKIEVGKTQTFSGQLPADPAGENTILVRVVNPLESGQPLRFSSAGQDQTLPGYLTLGRTPTR</sequence>
<feature type="domain" description="DUF4832" evidence="3">
    <location>
        <begin position="297"/>
        <end position="491"/>
    </location>
</feature>
<dbReference type="Pfam" id="PF16116">
    <property type="entry name" value="DUF4832"/>
    <property type="match status" value="1"/>
</dbReference>
<dbReference type="KEGG" id="avc:NCTC10951_02322"/>
<keyword evidence="2" id="KW-0812">Transmembrane</keyword>
<name>A0A448PN62_ACTVI</name>
<feature type="compositionally biased region" description="Low complexity" evidence="1">
    <location>
        <begin position="9"/>
        <end position="25"/>
    </location>
</feature>
<feature type="transmembrane region" description="Helical" evidence="2">
    <location>
        <begin position="54"/>
        <end position="71"/>
    </location>
</feature>
<evidence type="ECO:0000256" key="2">
    <source>
        <dbReference type="SAM" id="Phobius"/>
    </source>
</evidence>
<evidence type="ECO:0000313" key="5">
    <source>
        <dbReference type="Proteomes" id="UP000268658"/>
    </source>
</evidence>
<feature type="region of interest" description="Disordered" evidence="1">
    <location>
        <begin position="1"/>
        <end position="38"/>
    </location>
</feature>
<evidence type="ECO:0000259" key="3">
    <source>
        <dbReference type="Pfam" id="PF16116"/>
    </source>
</evidence>
<keyword evidence="2" id="KW-1133">Transmembrane helix</keyword>
<dbReference type="EMBL" id="LR134477">
    <property type="protein sequence ID" value="VEI17688.1"/>
    <property type="molecule type" value="Genomic_DNA"/>
</dbReference>
<evidence type="ECO:0000256" key="1">
    <source>
        <dbReference type="SAM" id="MobiDB-lite"/>
    </source>
</evidence>
<dbReference type="AlphaFoldDB" id="A0A448PN62"/>
<evidence type="ECO:0000313" key="4">
    <source>
        <dbReference type="EMBL" id="VEI17688.1"/>
    </source>
</evidence>
<proteinExistence type="predicted"/>
<organism evidence="4 5">
    <name type="scientific">Actinomyces viscosus</name>
    <dbReference type="NCBI Taxonomy" id="1656"/>
    <lineage>
        <taxon>Bacteria</taxon>
        <taxon>Bacillati</taxon>
        <taxon>Actinomycetota</taxon>
        <taxon>Actinomycetes</taxon>
        <taxon>Actinomycetales</taxon>
        <taxon>Actinomycetaceae</taxon>
        <taxon>Actinomyces</taxon>
    </lineage>
</organism>
<reference evidence="4 5" key="1">
    <citation type="submission" date="2018-12" db="EMBL/GenBank/DDBJ databases">
        <authorList>
            <consortium name="Pathogen Informatics"/>
        </authorList>
    </citation>
    <scope>NUCLEOTIDE SEQUENCE [LARGE SCALE GENOMIC DNA]</scope>
    <source>
        <strain evidence="4 5">NCTC10951</strain>
    </source>
</reference>
<dbReference type="Proteomes" id="UP000268658">
    <property type="component" value="Chromosome"/>
</dbReference>
<dbReference type="Gene3D" id="3.20.20.80">
    <property type="entry name" value="Glycosidases"/>
    <property type="match status" value="1"/>
</dbReference>